<sequence>MAQQHVLPTFVLLLFNTASAGGRDGLEPSALASLSRLQHRRAAGCSQAEQAVVVAAGCSCFICRAISKEAGEVLDAPHGFVLLPPSVNACGALRPRAASPINSYQTKEQDADVHGEVKHHLGHLAHKPSQDPGHQLCITEDFKWKRQDHEEVRNHSVLEEDNEIGFTGYFKEDPHCQAVHRDPHQEQKCVE</sequence>
<dbReference type="Proteomes" id="UP000276834">
    <property type="component" value="Unassembled WGS sequence"/>
</dbReference>
<feature type="signal peptide" evidence="1">
    <location>
        <begin position="1"/>
        <end position="22"/>
    </location>
</feature>
<proteinExistence type="predicted"/>
<keyword evidence="1" id="KW-0732">Signal</keyword>
<feature type="chain" id="PRO_5018237713" evidence="1">
    <location>
        <begin position="23"/>
        <end position="191"/>
    </location>
</feature>
<evidence type="ECO:0000313" key="3">
    <source>
        <dbReference type="Proteomes" id="UP000276834"/>
    </source>
</evidence>
<evidence type="ECO:0000256" key="1">
    <source>
        <dbReference type="SAM" id="SignalP"/>
    </source>
</evidence>
<dbReference type="EMBL" id="QUSF01000086">
    <property type="protein sequence ID" value="RLV94257.1"/>
    <property type="molecule type" value="Genomic_DNA"/>
</dbReference>
<evidence type="ECO:0000313" key="2">
    <source>
        <dbReference type="EMBL" id="RLV94257.1"/>
    </source>
</evidence>
<keyword evidence="3" id="KW-1185">Reference proteome</keyword>
<name>A0A3L8S222_CHLGU</name>
<protein>
    <submittedName>
        <fullName evidence="2">Uncharacterized protein</fullName>
    </submittedName>
</protein>
<gene>
    <name evidence="2" type="ORF">DV515_00013218</name>
</gene>
<organism evidence="2 3">
    <name type="scientific">Chloebia gouldiae</name>
    <name type="common">Gouldian finch</name>
    <name type="synonym">Erythrura gouldiae</name>
    <dbReference type="NCBI Taxonomy" id="44316"/>
    <lineage>
        <taxon>Eukaryota</taxon>
        <taxon>Metazoa</taxon>
        <taxon>Chordata</taxon>
        <taxon>Craniata</taxon>
        <taxon>Vertebrata</taxon>
        <taxon>Euteleostomi</taxon>
        <taxon>Archelosauria</taxon>
        <taxon>Archosauria</taxon>
        <taxon>Dinosauria</taxon>
        <taxon>Saurischia</taxon>
        <taxon>Theropoda</taxon>
        <taxon>Coelurosauria</taxon>
        <taxon>Aves</taxon>
        <taxon>Neognathae</taxon>
        <taxon>Neoaves</taxon>
        <taxon>Telluraves</taxon>
        <taxon>Australaves</taxon>
        <taxon>Passeriformes</taxon>
        <taxon>Passeroidea</taxon>
        <taxon>Passeridae</taxon>
        <taxon>Chloebia</taxon>
    </lineage>
</organism>
<reference evidence="2 3" key="1">
    <citation type="journal article" date="2018" name="Proc. R. Soc. B">
        <title>A non-coding region near Follistatin controls head colour polymorphism in the Gouldian finch.</title>
        <authorList>
            <person name="Toomey M.B."/>
            <person name="Marques C.I."/>
            <person name="Andrade P."/>
            <person name="Araujo P.M."/>
            <person name="Sabatino S."/>
            <person name="Gazda M.A."/>
            <person name="Afonso S."/>
            <person name="Lopes R.J."/>
            <person name="Corbo J.C."/>
            <person name="Carneiro M."/>
        </authorList>
    </citation>
    <scope>NUCLEOTIDE SEQUENCE [LARGE SCALE GENOMIC DNA]</scope>
    <source>
        <strain evidence="2">Red01</strain>
        <tissue evidence="2">Muscle</tissue>
    </source>
</reference>
<comment type="caution">
    <text evidence="2">The sequence shown here is derived from an EMBL/GenBank/DDBJ whole genome shotgun (WGS) entry which is preliminary data.</text>
</comment>
<dbReference type="AlphaFoldDB" id="A0A3L8S222"/>
<accession>A0A3L8S222</accession>